<reference evidence="1" key="1">
    <citation type="submission" date="2021-05" db="EMBL/GenBank/DDBJ databases">
        <authorList>
            <person name="Pan Q."/>
            <person name="Jouanno E."/>
            <person name="Zahm M."/>
            <person name="Klopp C."/>
            <person name="Cabau C."/>
            <person name="Louis A."/>
            <person name="Berthelot C."/>
            <person name="Parey E."/>
            <person name="Roest Crollius H."/>
            <person name="Montfort J."/>
            <person name="Robinson-Rechavi M."/>
            <person name="Bouchez O."/>
            <person name="Lampietro C."/>
            <person name="Lopez Roques C."/>
            <person name="Donnadieu C."/>
            <person name="Postlethwait J."/>
            <person name="Bobe J."/>
            <person name="Dillon D."/>
            <person name="Chandos A."/>
            <person name="von Hippel F."/>
            <person name="Guiguen Y."/>
        </authorList>
    </citation>
    <scope>NUCLEOTIDE SEQUENCE</scope>
    <source>
        <strain evidence="1">YG-Jan2019</strain>
    </source>
</reference>
<evidence type="ECO:0000313" key="2">
    <source>
        <dbReference type="Proteomes" id="UP001157502"/>
    </source>
</evidence>
<evidence type="ECO:0000313" key="1">
    <source>
        <dbReference type="EMBL" id="KAJ7995696.1"/>
    </source>
</evidence>
<proteinExistence type="predicted"/>
<comment type="caution">
    <text evidence="1">The sequence shown here is derived from an EMBL/GenBank/DDBJ whole genome shotgun (WGS) entry which is preliminary data.</text>
</comment>
<name>A0ACC2FWG2_DALPE</name>
<gene>
    <name evidence="1" type="ORF">DPEC_G00247250</name>
</gene>
<sequence>MDTSLIVTPEEQKALAMSTSTDRTFTPQTQQLTHTHLFTSDSDPGSSPDHSYVKNSEDGCLELLELEQNPQDSPQLDREVDTCSQVPIAPRMEGVLAGTPDVSLPECLDSDPVQTFCPVEASNEPDRVSSPSSDDTNNNGFDLNTFQSATEDCCPASNIFAPMMVEDENEHTPNLLVQSGAEVGHVSTSIGPGSISFSDYTSIPSTCNSSTDHSFDCSDSFSEENEEVDDDQDEDVFPEHQSRQPLLVWMRMSTNVLKNGFMSAQSYGPANSPSNTTIRSHLSSPSSCNSQSPTRVQAETNSMEPESTWCDSISQLMKKLDQLNLDIEETLSTSSSPSDTPYTARKHQLGAVSGATVKESVEEEDSTFLHQGGLDTEEWPRTDQDENALHSSTTGTRAETEKTVMCSKKNELGSALSAQPVRRGTDLLAKSSMGHIF</sequence>
<dbReference type="EMBL" id="CM055748">
    <property type="protein sequence ID" value="KAJ7995696.1"/>
    <property type="molecule type" value="Genomic_DNA"/>
</dbReference>
<dbReference type="Proteomes" id="UP001157502">
    <property type="component" value="Chromosome 21"/>
</dbReference>
<accession>A0ACC2FWG2</accession>
<protein>
    <submittedName>
        <fullName evidence="1">Uncharacterized protein</fullName>
    </submittedName>
</protein>
<keyword evidence="2" id="KW-1185">Reference proteome</keyword>
<organism evidence="1 2">
    <name type="scientific">Dallia pectoralis</name>
    <name type="common">Alaska blackfish</name>
    <dbReference type="NCBI Taxonomy" id="75939"/>
    <lineage>
        <taxon>Eukaryota</taxon>
        <taxon>Metazoa</taxon>
        <taxon>Chordata</taxon>
        <taxon>Craniata</taxon>
        <taxon>Vertebrata</taxon>
        <taxon>Euteleostomi</taxon>
        <taxon>Actinopterygii</taxon>
        <taxon>Neopterygii</taxon>
        <taxon>Teleostei</taxon>
        <taxon>Protacanthopterygii</taxon>
        <taxon>Esociformes</taxon>
        <taxon>Umbridae</taxon>
        <taxon>Dallia</taxon>
    </lineage>
</organism>